<organism evidence="1 2">
    <name type="scientific">Ignelater luminosus</name>
    <name type="common">Cucubano</name>
    <name type="synonym">Pyrophorus luminosus</name>
    <dbReference type="NCBI Taxonomy" id="2038154"/>
    <lineage>
        <taxon>Eukaryota</taxon>
        <taxon>Metazoa</taxon>
        <taxon>Ecdysozoa</taxon>
        <taxon>Arthropoda</taxon>
        <taxon>Hexapoda</taxon>
        <taxon>Insecta</taxon>
        <taxon>Pterygota</taxon>
        <taxon>Neoptera</taxon>
        <taxon>Endopterygota</taxon>
        <taxon>Coleoptera</taxon>
        <taxon>Polyphaga</taxon>
        <taxon>Elateriformia</taxon>
        <taxon>Elateroidea</taxon>
        <taxon>Elateridae</taxon>
        <taxon>Agrypninae</taxon>
        <taxon>Pyrophorini</taxon>
        <taxon>Ignelater</taxon>
    </lineage>
</organism>
<keyword evidence="2" id="KW-1185">Reference proteome</keyword>
<dbReference type="AlphaFoldDB" id="A0A8K0DD85"/>
<sequence>AQKCAIQGLLGAGTHSMKEIARLQRVHPSFVSRLAKKLKQGKCTFDQRPRKCGAKQKPQSEQIVKLSVRRCIIGLQALKQ</sequence>
<dbReference type="EMBL" id="VTPC01001395">
    <property type="protein sequence ID" value="KAF2902089.1"/>
    <property type="molecule type" value="Genomic_DNA"/>
</dbReference>
<protein>
    <submittedName>
        <fullName evidence="1">Uncharacterized protein</fullName>
    </submittedName>
</protein>
<feature type="non-terminal residue" evidence="1">
    <location>
        <position position="1"/>
    </location>
</feature>
<proteinExistence type="predicted"/>
<name>A0A8K0DD85_IGNLU</name>
<gene>
    <name evidence="1" type="ORF">ILUMI_04096</name>
</gene>
<dbReference type="Proteomes" id="UP000801492">
    <property type="component" value="Unassembled WGS sequence"/>
</dbReference>
<comment type="caution">
    <text evidence="1">The sequence shown here is derived from an EMBL/GenBank/DDBJ whole genome shotgun (WGS) entry which is preliminary data.</text>
</comment>
<accession>A0A8K0DD85</accession>
<evidence type="ECO:0000313" key="2">
    <source>
        <dbReference type="Proteomes" id="UP000801492"/>
    </source>
</evidence>
<evidence type="ECO:0000313" key="1">
    <source>
        <dbReference type="EMBL" id="KAF2902089.1"/>
    </source>
</evidence>
<reference evidence="1" key="1">
    <citation type="submission" date="2019-08" db="EMBL/GenBank/DDBJ databases">
        <title>The genome of the North American firefly Photinus pyralis.</title>
        <authorList>
            <consortium name="Photinus pyralis genome working group"/>
            <person name="Fallon T.R."/>
            <person name="Sander Lower S.E."/>
            <person name="Weng J.-K."/>
        </authorList>
    </citation>
    <scope>NUCLEOTIDE SEQUENCE</scope>
    <source>
        <strain evidence="1">TRF0915ILg1</strain>
        <tissue evidence="1">Whole body</tissue>
    </source>
</reference>